<evidence type="ECO:0000259" key="2">
    <source>
        <dbReference type="Pfam" id="PF12776"/>
    </source>
</evidence>
<dbReference type="EMBL" id="QXFU01004671">
    <property type="protein sequence ID" value="KAE8967620.1"/>
    <property type="molecule type" value="Genomic_DNA"/>
</dbReference>
<dbReference type="PANTHER" id="PTHR47584:SF14">
    <property type="entry name" value="L10-INTERACTING MYB DOMAIN-CONTAINING PROTEIN-LIKE"/>
    <property type="match status" value="1"/>
</dbReference>
<reference evidence="3 6" key="1">
    <citation type="submission" date="2018-09" db="EMBL/GenBank/DDBJ databases">
        <title>Genomic investigation of the strawberry pathogen Phytophthora fragariae indicates pathogenicity is determined by transcriptional variation in three key races.</title>
        <authorList>
            <person name="Adams T.M."/>
            <person name="Armitage A.D."/>
            <person name="Sobczyk M.K."/>
            <person name="Bates H.J."/>
            <person name="Dunwell J.M."/>
            <person name="Nellist C.F."/>
            <person name="Harrison R.J."/>
        </authorList>
    </citation>
    <scope>NUCLEOTIDE SEQUENCE [LARGE SCALE GENOMIC DNA]</scope>
    <source>
        <strain evidence="3 6">SCRP324</strain>
        <strain evidence="4 5">SCRP333</strain>
    </source>
</reference>
<feature type="compositionally biased region" description="Basic and acidic residues" evidence="1">
    <location>
        <begin position="192"/>
        <end position="202"/>
    </location>
</feature>
<feature type="region of interest" description="Disordered" evidence="1">
    <location>
        <begin position="139"/>
        <end position="263"/>
    </location>
</feature>
<dbReference type="InterPro" id="IPR024752">
    <property type="entry name" value="Myb/SANT-like_dom"/>
</dbReference>
<protein>
    <recommendedName>
        <fullName evidence="2">Myb/SANT-like domain-containing protein</fullName>
    </recommendedName>
</protein>
<evidence type="ECO:0000313" key="3">
    <source>
        <dbReference type="EMBL" id="KAE8967620.1"/>
    </source>
</evidence>
<evidence type="ECO:0000313" key="4">
    <source>
        <dbReference type="EMBL" id="KAE9270573.1"/>
    </source>
</evidence>
<gene>
    <name evidence="3" type="ORF">PR002_g28003</name>
    <name evidence="4" type="ORF">PR003_g30774</name>
</gene>
<dbReference type="OrthoDB" id="114297at2759"/>
<dbReference type="PANTHER" id="PTHR47584">
    <property type="match status" value="1"/>
</dbReference>
<dbReference type="Proteomes" id="UP000434957">
    <property type="component" value="Unassembled WGS sequence"/>
</dbReference>
<sequence length="328" mass="36755">MPFVWTPELTARFINAVLDQVVRLGAAYEGNFKKAVWNRIVSAFNDGLPDATCRDRKQLQSKIADLKKKYKAFTAMKNNSGFGWDPSTDMPTAPDAVWDDVIAAHPQAREFKTRPLFMYAELDRILSRTVATGSYAAYVSQPGTSRPQPRSAPSSLSEVSSDSERDEAYEVTAACTTTTTTASPLHRSNRRASLDAESKIEEDTPSQQRRTPRRQQRGDDSDASTPTKRQKTTGDKMSDALQKMAAAQDSIASSIRERHHRGRQLTCADEAIKVFKDMFTTKVSVAERVQFIRLLATNPDAATMFYDESRYFMVEQFLHEANADNSDD</sequence>
<feature type="compositionally biased region" description="Low complexity" evidence="1">
    <location>
        <begin position="149"/>
        <end position="160"/>
    </location>
</feature>
<evidence type="ECO:0000313" key="6">
    <source>
        <dbReference type="Proteomes" id="UP000435112"/>
    </source>
</evidence>
<dbReference type="EMBL" id="QXFT01005958">
    <property type="protein sequence ID" value="KAE9270573.1"/>
    <property type="molecule type" value="Genomic_DNA"/>
</dbReference>
<evidence type="ECO:0000256" key="1">
    <source>
        <dbReference type="SAM" id="MobiDB-lite"/>
    </source>
</evidence>
<feature type="domain" description="Myb/SANT-like" evidence="2">
    <location>
        <begin position="5"/>
        <end position="100"/>
    </location>
</feature>
<dbReference type="Pfam" id="PF12776">
    <property type="entry name" value="Myb_DNA-bind_3"/>
    <property type="match status" value="1"/>
</dbReference>
<proteinExistence type="predicted"/>
<feature type="compositionally biased region" description="Low complexity" evidence="1">
    <location>
        <begin position="172"/>
        <end position="182"/>
    </location>
</feature>
<evidence type="ECO:0000313" key="5">
    <source>
        <dbReference type="Proteomes" id="UP000434957"/>
    </source>
</evidence>
<name>A0A6A3HDZ4_9STRA</name>
<dbReference type="InterPro" id="IPR045026">
    <property type="entry name" value="LIMYB"/>
</dbReference>
<keyword evidence="5" id="KW-1185">Reference proteome</keyword>
<accession>A0A6A3HDZ4</accession>
<comment type="caution">
    <text evidence="3">The sequence shown here is derived from an EMBL/GenBank/DDBJ whole genome shotgun (WGS) entry which is preliminary data.</text>
</comment>
<dbReference type="Proteomes" id="UP000435112">
    <property type="component" value="Unassembled WGS sequence"/>
</dbReference>
<dbReference type="AlphaFoldDB" id="A0A6A3HDZ4"/>
<organism evidence="3 6">
    <name type="scientific">Phytophthora rubi</name>
    <dbReference type="NCBI Taxonomy" id="129364"/>
    <lineage>
        <taxon>Eukaryota</taxon>
        <taxon>Sar</taxon>
        <taxon>Stramenopiles</taxon>
        <taxon>Oomycota</taxon>
        <taxon>Peronosporomycetes</taxon>
        <taxon>Peronosporales</taxon>
        <taxon>Peronosporaceae</taxon>
        <taxon>Phytophthora</taxon>
    </lineage>
</organism>